<reference evidence="4" key="1">
    <citation type="submission" date="2012-02" db="EMBL/GenBank/DDBJ databases">
        <title>Complete sequence of chromosome of Methanomethylovorans hollandica DSM 15978.</title>
        <authorList>
            <person name="Lucas S."/>
            <person name="Copeland A."/>
            <person name="Lapidus A."/>
            <person name="Glavina del Rio T."/>
            <person name="Dalin E."/>
            <person name="Tice H."/>
            <person name="Bruce D."/>
            <person name="Goodwin L."/>
            <person name="Pitluck S."/>
            <person name="Peters L."/>
            <person name="Mikhailova N."/>
            <person name="Held B."/>
            <person name="Kyrpides N."/>
            <person name="Mavromatis K."/>
            <person name="Ivanova N."/>
            <person name="Brettin T."/>
            <person name="Detter J.C."/>
            <person name="Han C."/>
            <person name="Larimer F."/>
            <person name="Land M."/>
            <person name="Hauser L."/>
            <person name="Markowitz V."/>
            <person name="Cheng J.-F."/>
            <person name="Hugenholtz P."/>
            <person name="Woyke T."/>
            <person name="Wu D."/>
            <person name="Spring S."/>
            <person name="Schroeder M."/>
            <person name="Brambilla E."/>
            <person name="Klenk H.-P."/>
            <person name="Eisen J.A."/>
        </authorList>
    </citation>
    <scope>NUCLEOTIDE SEQUENCE [LARGE SCALE GENOMIC DNA]</scope>
    <source>
        <strain evidence="4">DSM 15978 / NBRC 107637 / DMS1</strain>
    </source>
</reference>
<evidence type="ECO:0000256" key="2">
    <source>
        <dbReference type="SAM" id="Phobius"/>
    </source>
</evidence>
<dbReference type="HOGENOM" id="CLU_896048_0_0_2"/>
<dbReference type="GeneID" id="14407134"/>
<keyword evidence="4" id="KW-1185">Reference proteome</keyword>
<accession>L0KXW7</accession>
<organism evidence="3 4">
    <name type="scientific">Methanomethylovorans hollandica (strain DSM 15978 / NBRC 107637 / DMS1)</name>
    <dbReference type="NCBI Taxonomy" id="867904"/>
    <lineage>
        <taxon>Archaea</taxon>
        <taxon>Methanobacteriati</taxon>
        <taxon>Methanobacteriota</taxon>
        <taxon>Stenosarchaea group</taxon>
        <taxon>Methanomicrobia</taxon>
        <taxon>Methanosarcinales</taxon>
        <taxon>Methanosarcinaceae</taxon>
        <taxon>Methanomethylovorans</taxon>
    </lineage>
</organism>
<feature type="transmembrane region" description="Helical" evidence="2">
    <location>
        <begin position="37"/>
        <end position="56"/>
    </location>
</feature>
<name>L0KXW7_METHD</name>
<sequence precursor="true">MKKTNISTNQDSTTKNPNPPIIKSQKGKRTKLSKDQLLTLLIGFLTLVAMLLIGFVNHQDELSDELSDFSISVDPMEGKVEQGGVVQTSITVESINGYDESISLSSSQQPSGVVTTFIRPIGGASPSYTSNLMINVDKSVLIGKHEIEIKGQGADGKMHSTYYNLLVVPHNNIEDNITNYAVKDDPAVSIVEITYPNDNTLVDYQETVKGTSKNIPEGSTIWVVVLSSNRYYPQPNSAAISSNNGEWYSPAYLGEPYSTNVKMDICAIIADSNTQQDFETYLAQPADKRKGLDRLPEGIVYDQITVERGS</sequence>
<evidence type="ECO:0000313" key="3">
    <source>
        <dbReference type="EMBL" id="AGB49545.1"/>
    </source>
</evidence>
<proteinExistence type="predicted"/>
<keyword evidence="2" id="KW-0812">Transmembrane</keyword>
<dbReference type="Proteomes" id="UP000010866">
    <property type="component" value="Chromosome"/>
</dbReference>
<dbReference type="AlphaFoldDB" id="L0KXW7"/>
<dbReference type="RefSeq" id="WP_015324711.1">
    <property type="nucleotide sequence ID" value="NC_019977.1"/>
</dbReference>
<dbReference type="EMBL" id="CP003362">
    <property type="protein sequence ID" value="AGB49545.1"/>
    <property type="molecule type" value="Genomic_DNA"/>
</dbReference>
<protein>
    <submittedName>
        <fullName evidence="3">Uncharacterized protein</fullName>
    </submittedName>
</protein>
<keyword evidence="2" id="KW-1133">Transmembrane helix</keyword>
<gene>
    <name evidence="3" type="ordered locus">Metho_1325</name>
</gene>
<keyword evidence="2" id="KW-0472">Membrane</keyword>
<evidence type="ECO:0000313" key="4">
    <source>
        <dbReference type="Proteomes" id="UP000010866"/>
    </source>
</evidence>
<feature type="compositionally biased region" description="Polar residues" evidence="1">
    <location>
        <begin position="1"/>
        <end position="16"/>
    </location>
</feature>
<evidence type="ECO:0000256" key="1">
    <source>
        <dbReference type="SAM" id="MobiDB-lite"/>
    </source>
</evidence>
<feature type="region of interest" description="Disordered" evidence="1">
    <location>
        <begin position="1"/>
        <end position="28"/>
    </location>
</feature>
<dbReference type="KEGG" id="mhz:Metho_1325"/>